<organism evidence="2 3">
    <name type="scientific">Penstemon smallii</name>
    <dbReference type="NCBI Taxonomy" id="265156"/>
    <lineage>
        <taxon>Eukaryota</taxon>
        <taxon>Viridiplantae</taxon>
        <taxon>Streptophyta</taxon>
        <taxon>Embryophyta</taxon>
        <taxon>Tracheophyta</taxon>
        <taxon>Spermatophyta</taxon>
        <taxon>Magnoliopsida</taxon>
        <taxon>eudicotyledons</taxon>
        <taxon>Gunneridae</taxon>
        <taxon>Pentapetalae</taxon>
        <taxon>asterids</taxon>
        <taxon>lamiids</taxon>
        <taxon>Lamiales</taxon>
        <taxon>Plantaginaceae</taxon>
        <taxon>Cheloneae</taxon>
        <taxon>Penstemon</taxon>
    </lineage>
</organism>
<gene>
    <name evidence="2" type="ORF">ACJIZ3_010154</name>
</gene>
<feature type="coiled-coil region" evidence="1">
    <location>
        <begin position="109"/>
        <end position="136"/>
    </location>
</feature>
<accession>A0ABD3TFX0</accession>
<protein>
    <submittedName>
        <fullName evidence="2">Uncharacterized protein</fullName>
    </submittedName>
</protein>
<keyword evidence="1" id="KW-0175">Coiled coil</keyword>
<sequence length="403" mass="45591">MYRRKLPRSRAVQSPSTEILQFKLSKLISRHEQLKISFNQLNSQIRTGLLEAEDVFASLAIPLMQLVGLKTVQMASEGRFNTILTSVGHSHSQEEDFVDRALTAGNELIERQKLQLMQLIKLLRNIEAQVNSSQNNIFERLANHQNYIRKFFLKAFTYVSEIHQSSPRNDISLMMLKLLKATFDQVGDALGSVEVGVDDLTRELADKMCNPMVEYVNSLKTEMKAGTCSRLLEVVKEMDGAIKVRKFELEETRRKAMLAEQSKMESLSKLREAEETTRKLTISLGVLTGDSIESEETSTQQQVSIVKEDKAKDDNLLWELLRKKRNRQVPDSPIGPKGLLGVGTSDKRLSVTRVTPSLDHNHVTKSQSKGLQPQSSFMKSRMVLGSSPSATIQKVYSRRRITP</sequence>
<comment type="caution">
    <text evidence="2">The sequence shown here is derived from an EMBL/GenBank/DDBJ whole genome shotgun (WGS) entry which is preliminary data.</text>
</comment>
<dbReference type="AlphaFoldDB" id="A0ABD3TFX0"/>
<evidence type="ECO:0000313" key="2">
    <source>
        <dbReference type="EMBL" id="KAL3835418.1"/>
    </source>
</evidence>
<name>A0ABD3TFX0_9LAMI</name>
<evidence type="ECO:0000313" key="3">
    <source>
        <dbReference type="Proteomes" id="UP001634393"/>
    </source>
</evidence>
<reference evidence="2 3" key="1">
    <citation type="submission" date="2024-12" db="EMBL/GenBank/DDBJ databases">
        <title>The unique morphological basis and parallel evolutionary history of personate flowers in Penstemon.</title>
        <authorList>
            <person name="Depatie T.H."/>
            <person name="Wessinger C.A."/>
        </authorList>
    </citation>
    <scope>NUCLEOTIDE SEQUENCE [LARGE SCALE GENOMIC DNA]</scope>
    <source>
        <strain evidence="2">WTNN_2</strain>
        <tissue evidence="2">Leaf</tissue>
    </source>
</reference>
<dbReference type="EMBL" id="JBJXBP010000004">
    <property type="protein sequence ID" value="KAL3835418.1"/>
    <property type="molecule type" value="Genomic_DNA"/>
</dbReference>
<evidence type="ECO:0000256" key="1">
    <source>
        <dbReference type="SAM" id="Coils"/>
    </source>
</evidence>
<keyword evidence="3" id="KW-1185">Reference proteome</keyword>
<dbReference type="Proteomes" id="UP001634393">
    <property type="component" value="Unassembled WGS sequence"/>
</dbReference>
<proteinExistence type="predicted"/>